<dbReference type="FunFam" id="3.30.70.330:FF:000738">
    <property type="entry name" value="RNA-binding motif protein 19"/>
    <property type="match status" value="1"/>
</dbReference>
<keyword evidence="4 6" id="KW-0694">RNA-binding</keyword>
<gene>
    <name evidence="9" type="ORF">AFUS01_LOCUS39903</name>
</gene>
<comment type="similarity">
    <text evidence="2">Belongs to the RRM MRD1 family.</text>
</comment>
<dbReference type="InterPro" id="IPR000504">
    <property type="entry name" value="RRM_dom"/>
</dbReference>
<sequence>MATSRLIVKNLPNSATEPKVKEFFSGHGIVTDVQLKFTADGRFRHFGFVGFKTEAEAENAQKYFHNTYFGASKIQVEPCANLGDSSKPRAWSKYAAENIHPKATKSKKEDDSVDGEPKRKKKKEEELLEKCKEDPSLVEFLEAHMQKSTWGNDAIIQTLESQIKGKKKDKEKHKGGAEVEVQEEKISEVKTEDEKSEGKKAEKKKKVVPDKEYFTVKLRNLPKKARKKDLKTFFSPLSLKSIRLPPNFRGFAYVGFSSEDDRTKAIRKNKGFILGNQISVIKYESNKPAQLQAESKRNRWEQQQEDLERETETVGESGRIFLRNLSYDTNEDEIKALFEKFGPVTEVHLPIDRITRQLKGFGFISFLLPEHAAKSFSELDGTVLHGRMLHLLPAKSKDELTEDDIQAGSSFKRSKELKQKKTAGSSHNWNSLFLGQNAVAEIIADKYDVRKEELLLDNNDEKSRNIASVGVRMALAETEIVTETKKFLETHGVCLDAFESKDGKVTRSTTCMLVKNLPPKTSARELDEIFSKHGIIARIVLPPSGVTAIVEYLEPAEARAGFKKLAYSKFKNIPLYLEWAPVNVFGTSAVKSAEQTSKAKEESNKEESIKHDSVSASEKKQDLMKPEDLIVPEPDTTLFVKNLNFSTTEAVLKKHFQETGSVYAVTIATKKDPKDPRQLLSMGYGFVQFYRAHDALGALKDQQKSMLENHFLELKRSNRTLHANPVKDNDNAKGNDKQGGSKILVRNVPFQASKEEIVQLFKTFGELKAIRLPMKLDGSGEHRGFCFIDYHTKLEAKRAFDTISKSTHLYGRRLALEWAAEDDTVDDLRMKTAKKFDLQTKGAQDSQRPKAKQMMRQFEQETQKSKKSQDDSEDEDM</sequence>
<evidence type="ECO:0000256" key="6">
    <source>
        <dbReference type="PROSITE-ProRule" id="PRU00176"/>
    </source>
</evidence>
<evidence type="ECO:0000313" key="9">
    <source>
        <dbReference type="EMBL" id="CAG7830076.1"/>
    </source>
</evidence>
<feature type="domain" description="RRM" evidence="8">
    <location>
        <begin position="4"/>
        <end position="81"/>
    </location>
</feature>
<accession>A0A8J2LXD0</accession>
<organism evidence="9 10">
    <name type="scientific">Allacma fusca</name>
    <dbReference type="NCBI Taxonomy" id="39272"/>
    <lineage>
        <taxon>Eukaryota</taxon>
        <taxon>Metazoa</taxon>
        <taxon>Ecdysozoa</taxon>
        <taxon>Arthropoda</taxon>
        <taxon>Hexapoda</taxon>
        <taxon>Collembola</taxon>
        <taxon>Symphypleona</taxon>
        <taxon>Sminthuridae</taxon>
        <taxon>Allacma</taxon>
    </lineage>
</organism>
<feature type="domain" description="RRM" evidence="8">
    <location>
        <begin position="741"/>
        <end position="821"/>
    </location>
</feature>
<keyword evidence="5" id="KW-0539">Nucleus</keyword>
<dbReference type="CDD" id="cd12318">
    <property type="entry name" value="RRM5_RBM19_like"/>
    <property type="match status" value="1"/>
</dbReference>
<proteinExistence type="inferred from homology"/>
<feature type="region of interest" description="Disordered" evidence="7">
    <location>
        <begin position="292"/>
        <end position="311"/>
    </location>
</feature>
<reference evidence="9" key="1">
    <citation type="submission" date="2021-06" db="EMBL/GenBank/DDBJ databases">
        <authorList>
            <person name="Hodson N. C."/>
            <person name="Mongue J. A."/>
            <person name="Jaron S. K."/>
        </authorList>
    </citation>
    <scope>NUCLEOTIDE SEQUENCE</scope>
</reference>
<keyword evidence="10" id="KW-1185">Reference proteome</keyword>
<dbReference type="PROSITE" id="PS50102">
    <property type="entry name" value="RRM"/>
    <property type="match status" value="6"/>
</dbReference>
<feature type="region of interest" description="Disordered" evidence="7">
    <location>
        <begin position="836"/>
        <end position="877"/>
    </location>
</feature>
<dbReference type="PANTHER" id="PTHR48039">
    <property type="entry name" value="RNA-BINDING MOTIF PROTEIN 14B"/>
    <property type="match status" value="1"/>
</dbReference>
<evidence type="ECO:0000256" key="3">
    <source>
        <dbReference type="ARBA" id="ARBA00022737"/>
    </source>
</evidence>
<dbReference type="GO" id="GO:0005730">
    <property type="term" value="C:nucleolus"/>
    <property type="evidence" value="ECO:0007669"/>
    <property type="project" value="TreeGrafter"/>
</dbReference>
<feature type="domain" description="RRM" evidence="8">
    <location>
        <begin position="636"/>
        <end position="728"/>
    </location>
</feature>
<protein>
    <recommendedName>
        <fullName evidence="8">RRM domain-containing protein</fullName>
    </recommendedName>
</protein>
<feature type="region of interest" description="Disordered" evidence="7">
    <location>
        <begin position="164"/>
        <end position="185"/>
    </location>
</feature>
<dbReference type="Pfam" id="PF00076">
    <property type="entry name" value="RRM_1"/>
    <property type="match status" value="6"/>
</dbReference>
<feature type="compositionally biased region" description="Basic and acidic residues" evidence="7">
    <location>
        <begin position="858"/>
        <end position="870"/>
    </location>
</feature>
<dbReference type="Proteomes" id="UP000708208">
    <property type="component" value="Unassembled WGS sequence"/>
</dbReference>
<feature type="compositionally biased region" description="Basic and acidic residues" evidence="7">
    <location>
        <begin position="597"/>
        <end position="619"/>
    </location>
</feature>
<feature type="domain" description="RRM" evidence="8">
    <location>
        <begin position="214"/>
        <end position="285"/>
    </location>
</feature>
<dbReference type="SMART" id="SM00360">
    <property type="entry name" value="RRM"/>
    <property type="match status" value="6"/>
</dbReference>
<evidence type="ECO:0000259" key="8">
    <source>
        <dbReference type="PROSITE" id="PS50102"/>
    </source>
</evidence>
<feature type="region of interest" description="Disordered" evidence="7">
    <location>
        <begin position="96"/>
        <end position="127"/>
    </location>
</feature>
<feature type="domain" description="RRM" evidence="8">
    <location>
        <begin position="510"/>
        <end position="582"/>
    </location>
</feature>
<dbReference type="FunFam" id="3.30.70.330:FF:000277">
    <property type="entry name" value="RNA binding motif protein 19"/>
    <property type="match status" value="1"/>
</dbReference>
<dbReference type="AlphaFoldDB" id="A0A8J2LXD0"/>
<evidence type="ECO:0000256" key="4">
    <source>
        <dbReference type="ARBA" id="ARBA00022884"/>
    </source>
</evidence>
<dbReference type="OrthoDB" id="439639at2759"/>
<feature type="domain" description="RRM" evidence="8">
    <location>
        <begin position="318"/>
        <end position="396"/>
    </location>
</feature>
<comment type="subcellular location">
    <subcellularLocation>
        <location evidence="1">Nucleus</location>
    </subcellularLocation>
</comment>
<feature type="region of interest" description="Disordered" evidence="7">
    <location>
        <begin position="594"/>
        <end position="619"/>
    </location>
</feature>
<dbReference type="CDD" id="cd12564">
    <property type="entry name" value="RRM1_RBM19"/>
    <property type="match status" value="1"/>
</dbReference>
<dbReference type="EMBL" id="CAJVCH010554120">
    <property type="protein sequence ID" value="CAG7830076.1"/>
    <property type="molecule type" value="Genomic_DNA"/>
</dbReference>
<evidence type="ECO:0000256" key="2">
    <source>
        <dbReference type="ARBA" id="ARBA00008033"/>
    </source>
</evidence>
<dbReference type="InterPro" id="IPR051945">
    <property type="entry name" value="RRM_MRD1_RNA_proc_ribogen"/>
</dbReference>
<comment type="caution">
    <text evidence="9">The sequence shown here is derived from an EMBL/GenBank/DDBJ whole genome shotgun (WGS) entry which is preliminary data.</text>
</comment>
<dbReference type="InterPro" id="IPR034418">
    <property type="entry name" value="RMB19_RRM1"/>
</dbReference>
<keyword evidence="3" id="KW-0677">Repeat</keyword>
<evidence type="ECO:0000256" key="1">
    <source>
        <dbReference type="ARBA" id="ARBA00004123"/>
    </source>
</evidence>
<dbReference type="InterPro" id="IPR034423">
    <property type="entry name" value="RBM19_RRM5"/>
</dbReference>
<dbReference type="PANTHER" id="PTHR48039:SF5">
    <property type="entry name" value="RNA-BINDING PROTEIN 28"/>
    <property type="match status" value="1"/>
</dbReference>
<evidence type="ECO:0000313" key="10">
    <source>
        <dbReference type="Proteomes" id="UP000708208"/>
    </source>
</evidence>
<evidence type="ECO:0000256" key="7">
    <source>
        <dbReference type="SAM" id="MobiDB-lite"/>
    </source>
</evidence>
<dbReference type="GO" id="GO:0003729">
    <property type="term" value="F:mRNA binding"/>
    <property type="evidence" value="ECO:0007669"/>
    <property type="project" value="TreeGrafter"/>
</dbReference>
<name>A0A8J2LXD0_9HEXA</name>
<evidence type="ECO:0000256" key="5">
    <source>
        <dbReference type="ARBA" id="ARBA00023242"/>
    </source>
</evidence>
<feature type="compositionally biased region" description="Basic and acidic residues" evidence="7">
    <location>
        <begin position="172"/>
        <end position="185"/>
    </location>
</feature>